<dbReference type="HOGENOM" id="CLU_832623_0_0_1"/>
<sequence length="334" mass="38382">MAGSRYWVIIVDQDDGIHRWTSRSKWFYRNKCLAMVFVVKMRQFPVQDGYCWVSTIMGFLVLVSCIYRHCQGSEYFLSWRGCVLSVCIEMLMFFGDPTDEISMVMTILDKSSTLTVPFFLCFAVVGSFKIREVFFSWSNLVCLSEVDIFMQCRTHLFHPTALYKEPFLLGMGRAGTSSSFLPPNVLFDSEVRPKGFLRHPRTSWLGCTNSFMVLPEVMMVKEARKYFFSKYGLNGSSIQEEALDEASRNFPDARTGKDQDSMCVAMIPVQKSLYQGLCYSLFVQVLCCSRFGESTFLILSILLVVEVSIELWSLKMQLLHGMECMLNCKIELIL</sequence>
<organism evidence="1">
    <name type="scientific">Solanum lycopersicum</name>
    <name type="common">Tomato</name>
    <name type="synonym">Lycopersicon esculentum</name>
    <dbReference type="NCBI Taxonomy" id="4081"/>
    <lineage>
        <taxon>Eukaryota</taxon>
        <taxon>Viridiplantae</taxon>
        <taxon>Streptophyta</taxon>
        <taxon>Embryophyta</taxon>
        <taxon>Tracheophyta</taxon>
        <taxon>Spermatophyta</taxon>
        <taxon>Magnoliopsida</taxon>
        <taxon>eudicotyledons</taxon>
        <taxon>Gunneridae</taxon>
        <taxon>Pentapetalae</taxon>
        <taxon>asterids</taxon>
        <taxon>lamiids</taxon>
        <taxon>Solanales</taxon>
        <taxon>Solanaceae</taxon>
        <taxon>Solanoideae</taxon>
        <taxon>Solaneae</taxon>
        <taxon>Solanum</taxon>
        <taxon>Solanum subgen. Lycopersicon</taxon>
    </lineage>
</organism>
<evidence type="ECO:0000313" key="2">
    <source>
        <dbReference type="Proteomes" id="UP000004994"/>
    </source>
</evidence>
<accession>K4AV19</accession>
<reference evidence="1" key="2">
    <citation type="submission" date="2015-06" db="UniProtKB">
        <authorList>
            <consortium name="EnsemblPlants"/>
        </authorList>
    </citation>
    <scope>IDENTIFICATION</scope>
    <source>
        <strain evidence="1">cv. Heinz 1706</strain>
    </source>
</reference>
<dbReference type="Proteomes" id="UP000004994">
    <property type="component" value="Chromosome 1"/>
</dbReference>
<proteinExistence type="predicted"/>
<dbReference type="InParanoid" id="K4AV19"/>
<dbReference type="PaxDb" id="4081-Solyc01g020370.1.1"/>
<reference evidence="1" key="1">
    <citation type="journal article" date="2012" name="Nature">
        <title>The tomato genome sequence provides insights into fleshy fruit evolution.</title>
        <authorList>
            <consortium name="Tomato Genome Consortium"/>
        </authorList>
    </citation>
    <scope>NUCLEOTIDE SEQUENCE [LARGE SCALE GENOMIC DNA]</scope>
    <source>
        <strain evidence="1">cv. Heinz 1706</strain>
    </source>
</reference>
<dbReference type="Gramene" id="Solyc01g020370.1.1">
    <property type="protein sequence ID" value="Solyc01g020370.1.1"/>
    <property type="gene ID" value="Solyc01g020370.1"/>
</dbReference>
<name>K4AV19_SOLLC</name>
<dbReference type="EnsemblPlants" id="Solyc01g020370.1.1">
    <property type="protein sequence ID" value="Solyc01g020370.1.1"/>
    <property type="gene ID" value="Solyc01g020370.1"/>
</dbReference>
<keyword evidence="2" id="KW-1185">Reference proteome</keyword>
<dbReference type="AlphaFoldDB" id="K4AV19"/>
<evidence type="ECO:0000313" key="1">
    <source>
        <dbReference type="EnsemblPlants" id="Solyc01g020370.1.1"/>
    </source>
</evidence>
<protein>
    <submittedName>
        <fullName evidence="1">Uncharacterized protein</fullName>
    </submittedName>
</protein>